<sequence length="292" mass="31071">MDKKRPLENTAGAAALFVLTMLGGVAIWRRKALPTLLHKPRSHPARPRVEPQPASPSHQKADTAPHDPFDWGGASLAGPGAEDAVRHLVLDVLTHPREHAIQLVLARPDAWRLLGISANELQDERVPGLSLTDDDQQAYAHLRRPGFSRRLLITYDGNTPVQQGEQCAAVSVATWTEPSVQISPDGVLVPCSSSDSTIPGKYTRAPLLSRPDAAEKLRALPTLDRCRRMTAGRAVEAVRNRAPACGEGLVRPRAGIALAGSDGGTDLAGRSDRSAGARTGDDAGRCCSPGQG</sequence>
<dbReference type="EMBL" id="JAGEOK010000014">
    <property type="protein sequence ID" value="MBO2440254.1"/>
    <property type="molecule type" value="Genomic_DNA"/>
</dbReference>
<evidence type="ECO:0000313" key="3">
    <source>
        <dbReference type="Proteomes" id="UP000666915"/>
    </source>
</evidence>
<dbReference type="Proteomes" id="UP000666915">
    <property type="component" value="Unassembled WGS sequence"/>
</dbReference>
<feature type="region of interest" description="Disordered" evidence="1">
    <location>
        <begin position="38"/>
        <end position="76"/>
    </location>
</feature>
<feature type="region of interest" description="Disordered" evidence="1">
    <location>
        <begin position="257"/>
        <end position="292"/>
    </location>
</feature>
<organism evidence="2 3">
    <name type="scientific">Actinomadura nitritigenes</name>
    <dbReference type="NCBI Taxonomy" id="134602"/>
    <lineage>
        <taxon>Bacteria</taxon>
        <taxon>Bacillati</taxon>
        <taxon>Actinomycetota</taxon>
        <taxon>Actinomycetes</taxon>
        <taxon>Streptosporangiales</taxon>
        <taxon>Thermomonosporaceae</taxon>
        <taxon>Actinomadura</taxon>
    </lineage>
</organism>
<comment type="caution">
    <text evidence="2">The sequence shown here is derived from an EMBL/GenBank/DDBJ whole genome shotgun (WGS) entry which is preliminary data.</text>
</comment>
<evidence type="ECO:0000256" key="1">
    <source>
        <dbReference type="SAM" id="MobiDB-lite"/>
    </source>
</evidence>
<protein>
    <submittedName>
        <fullName evidence="2">Uncharacterized protein</fullName>
    </submittedName>
</protein>
<feature type="compositionally biased region" description="Basic and acidic residues" evidence="1">
    <location>
        <begin position="59"/>
        <end position="69"/>
    </location>
</feature>
<name>A0ABS3R1X7_9ACTN</name>
<accession>A0ABS3R1X7</accession>
<keyword evidence="3" id="KW-1185">Reference proteome</keyword>
<gene>
    <name evidence="2" type="ORF">J4557_22245</name>
</gene>
<reference evidence="2 3" key="1">
    <citation type="submission" date="2021-03" db="EMBL/GenBank/DDBJ databases">
        <authorList>
            <person name="Kanchanasin P."/>
            <person name="Saeng-In P."/>
            <person name="Phongsopitanun W."/>
            <person name="Yuki M."/>
            <person name="Kudo T."/>
            <person name="Ohkuma M."/>
            <person name="Tanasupawat S."/>
        </authorList>
    </citation>
    <scope>NUCLEOTIDE SEQUENCE [LARGE SCALE GENOMIC DNA]</scope>
    <source>
        <strain evidence="2 3">L46</strain>
    </source>
</reference>
<dbReference type="RefSeq" id="WP_208268649.1">
    <property type="nucleotide sequence ID" value="NZ_BAAAGM010000037.1"/>
</dbReference>
<evidence type="ECO:0000313" key="2">
    <source>
        <dbReference type="EMBL" id="MBO2440254.1"/>
    </source>
</evidence>
<feature type="compositionally biased region" description="Basic and acidic residues" evidence="1">
    <location>
        <begin position="269"/>
        <end position="284"/>
    </location>
</feature>
<proteinExistence type="predicted"/>